<dbReference type="Pfam" id="PF01209">
    <property type="entry name" value="Ubie_methyltran"/>
    <property type="match status" value="1"/>
</dbReference>
<dbReference type="NCBIfam" id="NF001244">
    <property type="entry name" value="PRK00216.1-5"/>
    <property type="match status" value="1"/>
</dbReference>
<sequence length="243" mass="28087">MANHYLHNVQGLFDTIAPNYDRMNNIISLGTHRHWRRQTMAQIHLRPTDHVLDLCCGTGDWTIALAQELTATDGVIGLDFSAPMLKIAQQKVHQAHVDKQVWLRRGNAMHLPFHDNQFDVVTIGFGLRNLPDKVQGLAEIYRVLKPGGQLICLETSQPDQPLIKPVWQWYFTRVVPWFGRLFAHQYQEYAYLQETTRHFVSYRQLVTLFQQTGFTQVHYQRFNFGAAAAHFGTKPATTEVHHD</sequence>
<keyword evidence="3 6" id="KW-0808">Transferase</keyword>
<dbReference type="PROSITE" id="PS01183">
    <property type="entry name" value="UBIE_1"/>
    <property type="match status" value="1"/>
</dbReference>
<evidence type="ECO:0000256" key="3">
    <source>
        <dbReference type="ARBA" id="ARBA00022679"/>
    </source>
</evidence>
<evidence type="ECO:0000313" key="7">
    <source>
        <dbReference type="EMBL" id="VDG27027.1"/>
    </source>
</evidence>
<dbReference type="PANTHER" id="PTHR43591:SF24">
    <property type="entry name" value="2-METHOXY-6-POLYPRENYL-1,4-BENZOQUINOL METHYLASE, MITOCHONDRIAL"/>
    <property type="match status" value="1"/>
</dbReference>
<protein>
    <recommendedName>
        <fullName evidence="6">Demethylmenaquinone methyltransferase</fullName>
        <ecNumber evidence="6">2.1.1.163</ecNumber>
    </recommendedName>
</protein>
<organism evidence="7 8">
    <name type="scientific">Lactiplantibacillus mudanjiangensis</name>
    <dbReference type="NCBI Taxonomy" id="1296538"/>
    <lineage>
        <taxon>Bacteria</taxon>
        <taxon>Bacillati</taxon>
        <taxon>Bacillota</taxon>
        <taxon>Bacilli</taxon>
        <taxon>Lactobacillales</taxon>
        <taxon>Lactobacillaceae</taxon>
        <taxon>Lactiplantibacillus</taxon>
    </lineage>
</organism>
<dbReference type="NCBIfam" id="TIGR01934">
    <property type="entry name" value="MenG_MenH_UbiE"/>
    <property type="match status" value="1"/>
</dbReference>
<feature type="binding site" evidence="6">
    <location>
        <position position="79"/>
    </location>
    <ligand>
        <name>S-adenosyl-L-methionine</name>
        <dbReference type="ChEBI" id="CHEBI:59789"/>
    </ligand>
</feature>
<accession>A0A660E4R9</accession>
<dbReference type="PROSITE" id="PS51608">
    <property type="entry name" value="SAM_MT_UBIE"/>
    <property type="match status" value="1"/>
</dbReference>
<evidence type="ECO:0000313" key="8">
    <source>
        <dbReference type="Proteomes" id="UP000289996"/>
    </source>
</evidence>
<dbReference type="InterPro" id="IPR029063">
    <property type="entry name" value="SAM-dependent_MTases_sf"/>
</dbReference>
<comment type="pathway">
    <text evidence="6">Quinol/quinone metabolism; menaquinone biosynthesis; menaquinol from 1,4-dihydroxy-2-naphthoate: step 2/2.</text>
</comment>
<evidence type="ECO:0000256" key="1">
    <source>
        <dbReference type="ARBA" id="ARBA00022428"/>
    </source>
</evidence>
<reference evidence="7 8" key="1">
    <citation type="submission" date="2018-11" db="EMBL/GenBank/DDBJ databases">
        <authorList>
            <person name="Wuyts S."/>
        </authorList>
    </citation>
    <scope>NUCLEOTIDE SEQUENCE [LARGE SCALE GENOMIC DNA]</scope>
    <source>
        <strain evidence="7">Lactobacillus mudanjiangensis AMBF249</strain>
    </source>
</reference>
<keyword evidence="4 6" id="KW-0949">S-adenosyl-L-methionine</keyword>
<feature type="binding site" evidence="6">
    <location>
        <begin position="107"/>
        <end position="108"/>
    </location>
    <ligand>
        <name>S-adenosyl-L-methionine</name>
        <dbReference type="ChEBI" id="CHEBI:59789"/>
    </ligand>
</feature>
<proteinExistence type="inferred from homology"/>
<dbReference type="SUPFAM" id="SSF53335">
    <property type="entry name" value="S-adenosyl-L-methionine-dependent methyltransferases"/>
    <property type="match status" value="1"/>
</dbReference>
<dbReference type="GO" id="GO:0032259">
    <property type="term" value="P:methylation"/>
    <property type="evidence" value="ECO:0007669"/>
    <property type="project" value="UniProtKB-KW"/>
</dbReference>
<dbReference type="CDD" id="cd02440">
    <property type="entry name" value="AdoMet_MTases"/>
    <property type="match status" value="1"/>
</dbReference>
<dbReference type="EMBL" id="UYIG01000001">
    <property type="protein sequence ID" value="VDG27027.1"/>
    <property type="molecule type" value="Genomic_DNA"/>
</dbReference>
<dbReference type="FunFam" id="3.40.50.150:FF:000086">
    <property type="entry name" value="Demethylmenaquinone methyltransferase"/>
    <property type="match status" value="1"/>
</dbReference>
<comment type="caution">
    <text evidence="6">Lacks conserved residue(s) required for the propagation of feature annotation.</text>
</comment>
<keyword evidence="8" id="KW-1185">Reference proteome</keyword>
<dbReference type="InterPro" id="IPR023576">
    <property type="entry name" value="UbiE/COQ5_MeTrFase_CS"/>
</dbReference>
<dbReference type="NCBIfam" id="NF001243">
    <property type="entry name" value="PRK00216.1-4"/>
    <property type="match status" value="1"/>
</dbReference>
<gene>
    <name evidence="6" type="primary">menG</name>
    <name evidence="7" type="ORF">MUDAN_MDHGFNIF_00394</name>
</gene>
<keyword evidence="2 6" id="KW-0489">Methyltransferase</keyword>
<dbReference type="Gene3D" id="3.40.50.150">
    <property type="entry name" value="Vaccinia Virus protein VP39"/>
    <property type="match status" value="1"/>
</dbReference>
<dbReference type="EC" id="2.1.1.163" evidence="6"/>
<dbReference type="GO" id="GO:0043770">
    <property type="term" value="F:demethylmenaquinone methyltransferase activity"/>
    <property type="evidence" value="ECO:0007669"/>
    <property type="project" value="UniProtKB-UniRule"/>
</dbReference>
<keyword evidence="7" id="KW-0830">Ubiquinone</keyword>
<comment type="similarity">
    <text evidence="6">Belongs to the class I-like SAM-binding methyltransferase superfamily. MenG/UbiE family.</text>
</comment>
<dbReference type="GO" id="GO:0009234">
    <property type="term" value="P:menaquinone biosynthetic process"/>
    <property type="evidence" value="ECO:0007669"/>
    <property type="project" value="UniProtKB-UniRule"/>
</dbReference>
<evidence type="ECO:0000256" key="4">
    <source>
        <dbReference type="ARBA" id="ARBA00022691"/>
    </source>
</evidence>
<feature type="binding site" evidence="6">
    <location>
        <position position="58"/>
    </location>
    <ligand>
        <name>S-adenosyl-L-methionine</name>
        <dbReference type="ChEBI" id="CHEBI:59789"/>
    </ligand>
</feature>
<dbReference type="PANTHER" id="PTHR43591">
    <property type="entry name" value="METHYLTRANSFERASE"/>
    <property type="match status" value="1"/>
</dbReference>
<comment type="function">
    <text evidence="5 6">Methyltransferase required for the conversion of demethylmenaquinol (DMKH2) to menaquinol (MKH2).</text>
</comment>
<name>A0A660E4R9_9LACO</name>
<dbReference type="InterPro" id="IPR004033">
    <property type="entry name" value="UbiE/COQ5_MeTrFase"/>
</dbReference>
<dbReference type="Proteomes" id="UP000289996">
    <property type="component" value="Unassembled WGS sequence"/>
</dbReference>
<evidence type="ECO:0000256" key="6">
    <source>
        <dbReference type="HAMAP-Rule" id="MF_01813"/>
    </source>
</evidence>
<keyword evidence="1 6" id="KW-0474">Menaquinone biosynthesis</keyword>
<comment type="catalytic activity">
    <reaction evidence="6">
        <text>a 2-demethylmenaquinol + S-adenosyl-L-methionine = a menaquinol + S-adenosyl-L-homocysteine + H(+)</text>
        <dbReference type="Rhea" id="RHEA:42640"/>
        <dbReference type="Rhea" id="RHEA-COMP:9539"/>
        <dbReference type="Rhea" id="RHEA-COMP:9563"/>
        <dbReference type="ChEBI" id="CHEBI:15378"/>
        <dbReference type="ChEBI" id="CHEBI:18151"/>
        <dbReference type="ChEBI" id="CHEBI:55437"/>
        <dbReference type="ChEBI" id="CHEBI:57856"/>
        <dbReference type="ChEBI" id="CHEBI:59789"/>
        <dbReference type="EC" id="2.1.1.163"/>
    </reaction>
</comment>
<evidence type="ECO:0000256" key="5">
    <source>
        <dbReference type="ARBA" id="ARBA00059758"/>
    </source>
</evidence>
<dbReference type="OrthoDB" id="9808140at2"/>
<dbReference type="AlphaFoldDB" id="A0A660E4R9"/>
<evidence type="ECO:0000256" key="2">
    <source>
        <dbReference type="ARBA" id="ARBA00022603"/>
    </source>
</evidence>
<dbReference type="UniPathway" id="UPA00079">
    <property type="reaction ID" value="UER00169"/>
</dbReference>
<dbReference type="HAMAP" id="MF_01813">
    <property type="entry name" value="MenG_UbiE_methyltr"/>
    <property type="match status" value="1"/>
</dbReference>
<dbReference type="PROSITE" id="PS01184">
    <property type="entry name" value="UBIE_2"/>
    <property type="match status" value="1"/>
</dbReference>
<dbReference type="RefSeq" id="WP_130844659.1">
    <property type="nucleotide sequence ID" value="NZ_BJDY01000003.1"/>
</dbReference>